<sequence length="137" mass="15134">MTRKPDFAPNPAPATSARAVGTAYEALAAAWIERQGVRLLARNAASRRGEIDLIGLHHGTLVFFEVRHRRRSDYGGAAESVTAAKQRRILAAARYWLNGPAGRHHMDRPCRFDVLAFDGEAQIPEWIQGAFDLGAAW</sequence>
<dbReference type="InterPro" id="IPR011856">
    <property type="entry name" value="tRNA_endonuc-like_dom_sf"/>
</dbReference>
<evidence type="ECO:0000313" key="3">
    <source>
        <dbReference type="EMBL" id="CUB05185.1"/>
    </source>
</evidence>
<dbReference type="InterPro" id="IPR003509">
    <property type="entry name" value="UPF0102_YraN-like"/>
</dbReference>
<dbReference type="AlphaFoldDB" id="A0A0K6IPY7"/>
<comment type="similarity">
    <text evidence="1 2">Belongs to the UPF0102 family.</text>
</comment>
<gene>
    <name evidence="3" type="ORF">Ga0061068_101247</name>
</gene>
<dbReference type="Gene3D" id="3.40.1350.10">
    <property type="match status" value="1"/>
</dbReference>
<dbReference type="Proteomes" id="UP000182108">
    <property type="component" value="Unassembled WGS sequence"/>
</dbReference>
<dbReference type="EMBL" id="CYHH01000001">
    <property type="protein sequence ID" value="CUB05185.1"/>
    <property type="molecule type" value="Genomic_DNA"/>
</dbReference>
<dbReference type="RefSeq" id="WP_055422619.1">
    <property type="nucleotide sequence ID" value="NZ_CYHH01000001.1"/>
</dbReference>
<proteinExistence type="inferred from homology"/>
<dbReference type="Pfam" id="PF02021">
    <property type="entry name" value="UPF0102"/>
    <property type="match status" value="1"/>
</dbReference>
<dbReference type="GO" id="GO:0003676">
    <property type="term" value="F:nucleic acid binding"/>
    <property type="evidence" value="ECO:0007669"/>
    <property type="project" value="InterPro"/>
</dbReference>
<evidence type="ECO:0000313" key="4">
    <source>
        <dbReference type="Proteomes" id="UP000182108"/>
    </source>
</evidence>
<protein>
    <recommendedName>
        <fullName evidence="2">UPF0102 protein Ga0061068_101247</fullName>
    </recommendedName>
</protein>
<dbReference type="HAMAP" id="MF_00048">
    <property type="entry name" value="UPF0102"/>
    <property type="match status" value="1"/>
</dbReference>
<dbReference type="PANTHER" id="PTHR34039">
    <property type="entry name" value="UPF0102 PROTEIN YRAN"/>
    <property type="match status" value="1"/>
</dbReference>
<dbReference type="NCBIfam" id="TIGR00252">
    <property type="entry name" value="YraN family protein"/>
    <property type="match status" value="1"/>
</dbReference>
<dbReference type="NCBIfam" id="NF009150">
    <property type="entry name" value="PRK12497.1-3"/>
    <property type="match status" value="1"/>
</dbReference>
<keyword evidence="4" id="KW-1185">Reference proteome</keyword>
<dbReference type="SUPFAM" id="SSF52980">
    <property type="entry name" value="Restriction endonuclease-like"/>
    <property type="match status" value="1"/>
</dbReference>
<dbReference type="InterPro" id="IPR011335">
    <property type="entry name" value="Restrct_endonuc-II-like"/>
</dbReference>
<name>A0A0K6IPY7_9PROT</name>
<organism evidence="3 4">
    <name type="scientific">Tepidiphilus thermophilus</name>
    <dbReference type="NCBI Taxonomy" id="876478"/>
    <lineage>
        <taxon>Bacteria</taxon>
        <taxon>Pseudomonadati</taxon>
        <taxon>Pseudomonadota</taxon>
        <taxon>Hydrogenophilia</taxon>
        <taxon>Hydrogenophilales</taxon>
        <taxon>Hydrogenophilaceae</taxon>
        <taxon>Tepidiphilus</taxon>
    </lineage>
</organism>
<dbReference type="OrthoDB" id="9794876at2"/>
<dbReference type="PANTHER" id="PTHR34039:SF1">
    <property type="entry name" value="UPF0102 PROTEIN YRAN"/>
    <property type="match status" value="1"/>
</dbReference>
<reference evidence="4" key="1">
    <citation type="submission" date="2015-08" db="EMBL/GenBank/DDBJ databases">
        <authorList>
            <person name="Babu N.S."/>
            <person name="Beckwith C.J."/>
            <person name="Beseler K.G."/>
            <person name="Brison A."/>
            <person name="Carone J.V."/>
            <person name="Caskin T.P."/>
            <person name="Diamond M."/>
            <person name="Durham M.E."/>
            <person name="Foxe J.M."/>
            <person name="Go M."/>
            <person name="Henderson B.A."/>
            <person name="Jones I.B."/>
            <person name="McGettigan J.A."/>
            <person name="Micheletti S.J."/>
            <person name="Nasrallah M.E."/>
            <person name="Ortiz D."/>
            <person name="Piller C.R."/>
            <person name="Privatt S.R."/>
            <person name="Schneider S.L."/>
            <person name="Sharp S."/>
            <person name="Smith T.C."/>
            <person name="Stanton J.D."/>
            <person name="Ullery H.E."/>
            <person name="Wilson R.J."/>
            <person name="Serrano M.G."/>
            <person name="Buck G."/>
            <person name="Lee V."/>
            <person name="Wang Y."/>
            <person name="Carvalho R."/>
            <person name="Voegtly L."/>
            <person name="Shi R."/>
            <person name="Duckworth R."/>
            <person name="Johnson A."/>
            <person name="Loviza R."/>
            <person name="Walstead R."/>
            <person name="Shah Z."/>
            <person name="Kiflezghi M."/>
            <person name="Wade K."/>
            <person name="Ball S.L."/>
            <person name="Bradley K.W."/>
            <person name="Asai D.J."/>
            <person name="Bowman C.A."/>
            <person name="Russell D.A."/>
            <person name="Pope W.H."/>
            <person name="Jacobs-Sera D."/>
            <person name="Hendrix R.W."/>
            <person name="Hatfull G.F."/>
        </authorList>
    </citation>
    <scope>NUCLEOTIDE SEQUENCE [LARGE SCALE GENOMIC DNA]</scope>
    <source>
        <strain evidence="4">JCM 19170</strain>
    </source>
</reference>
<evidence type="ECO:0000256" key="1">
    <source>
        <dbReference type="ARBA" id="ARBA00006738"/>
    </source>
</evidence>
<accession>A0A0K6IPY7</accession>
<evidence type="ECO:0000256" key="2">
    <source>
        <dbReference type="HAMAP-Rule" id="MF_00048"/>
    </source>
</evidence>